<keyword evidence="1" id="KW-1133">Transmembrane helix</keyword>
<dbReference type="KEGG" id="emt:CPZ25_015025"/>
<accession>A0A4V1GMA3</accession>
<dbReference type="PROSITE" id="PS50887">
    <property type="entry name" value="GGDEF"/>
    <property type="match status" value="1"/>
</dbReference>
<feature type="transmembrane region" description="Helical" evidence="1">
    <location>
        <begin position="204"/>
        <end position="228"/>
    </location>
</feature>
<dbReference type="PANTHER" id="PTHR45138:SF9">
    <property type="entry name" value="DIGUANYLATE CYCLASE DGCM-RELATED"/>
    <property type="match status" value="1"/>
</dbReference>
<dbReference type="PANTHER" id="PTHR45138">
    <property type="entry name" value="REGULATORY COMPONENTS OF SENSORY TRANSDUCTION SYSTEM"/>
    <property type="match status" value="1"/>
</dbReference>
<keyword evidence="1" id="KW-0472">Membrane</keyword>
<evidence type="ECO:0000259" key="2">
    <source>
        <dbReference type="PROSITE" id="PS50887"/>
    </source>
</evidence>
<dbReference type="Gene3D" id="3.30.70.270">
    <property type="match status" value="1"/>
</dbReference>
<feature type="transmembrane region" description="Helical" evidence="1">
    <location>
        <begin position="174"/>
        <end position="197"/>
    </location>
</feature>
<dbReference type="CDD" id="cd01949">
    <property type="entry name" value="GGDEF"/>
    <property type="match status" value="1"/>
</dbReference>
<sequence length="550" mass="60472">MKIKENQFRFIPALFLVLLVSGGAILLLLSCLLPNGDISFDTGEAARLNEGWTLNSDGAPQNAISLPSSFSSGHIALTRTLPDTLPPDCVLRVSTAFQSLTVSVDGEVIYAFPKDISFGSLVHVIPLPETASGKSVTLEFQSLLASDAVFVDGVSYGSRSGVLFSQLWSDAGSLAVSFIILIIGLLLLATSWFFSGFKNGGYRFICLGAFSILSAVWILTDCGVLQFLPLASPFPVLLSFYSFTLIAVPIVQFMKLEGDTRYARPYDIITLLMLVNFIINVCASTVSILLLPKLLPLTHVLLLSAILLFIWTLIHQWVHCHTRRFSALSIAFFLLCVTGIVDLARFYKNPVGADNSLFFKLGLVVFITILGFSTIRESLARFRDSVHLEVYKKLAFTDTMTSLANRAAYERDLAVLKESLPLKELTVIAFDLNNLKQTNDTLGHSVGDSLIIASGRCIRESFSDLGDCYRIGGDEFCILTGGLGPQALEQCLNDLESRISRYNAENSLKLDIAWGFSHGPVNCPEDLDALLREADKNMYTYKKHCHLENT</sequence>
<evidence type="ECO:0000313" key="4">
    <source>
        <dbReference type="Proteomes" id="UP000218387"/>
    </source>
</evidence>
<evidence type="ECO:0000256" key="1">
    <source>
        <dbReference type="SAM" id="Phobius"/>
    </source>
</evidence>
<feature type="transmembrane region" description="Helical" evidence="1">
    <location>
        <begin position="325"/>
        <end position="345"/>
    </location>
</feature>
<evidence type="ECO:0000313" key="3">
    <source>
        <dbReference type="EMBL" id="QCT72586.1"/>
    </source>
</evidence>
<dbReference type="InterPro" id="IPR043128">
    <property type="entry name" value="Rev_trsase/Diguanyl_cyclase"/>
</dbReference>
<dbReference type="Pfam" id="PF00990">
    <property type="entry name" value="GGDEF"/>
    <property type="match status" value="1"/>
</dbReference>
<reference evidence="3 4" key="1">
    <citation type="submission" date="2018-05" db="EMBL/GenBank/DDBJ databases">
        <title>Genome comparison of Eubacterium sp.</title>
        <authorList>
            <person name="Feng Y."/>
            <person name="Sanchez-Andrea I."/>
            <person name="Stams A.J.M."/>
            <person name="De Vos W.M."/>
        </authorList>
    </citation>
    <scope>NUCLEOTIDE SEQUENCE [LARGE SCALE GENOMIC DNA]</scope>
    <source>
        <strain evidence="3 4">YI</strain>
    </source>
</reference>
<keyword evidence="1" id="KW-0812">Transmembrane</keyword>
<feature type="transmembrane region" description="Helical" evidence="1">
    <location>
        <begin position="234"/>
        <end position="254"/>
    </location>
</feature>
<dbReference type="GO" id="GO:0005886">
    <property type="term" value="C:plasma membrane"/>
    <property type="evidence" value="ECO:0007669"/>
    <property type="project" value="TreeGrafter"/>
</dbReference>
<dbReference type="PROSITE" id="PS51257">
    <property type="entry name" value="PROKAR_LIPOPROTEIN"/>
    <property type="match status" value="1"/>
</dbReference>
<protein>
    <submittedName>
        <fullName evidence="3">GGDEF domain-containing protein</fullName>
    </submittedName>
</protein>
<dbReference type="InterPro" id="IPR050469">
    <property type="entry name" value="Diguanylate_Cyclase"/>
</dbReference>
<proteinExistence type="predicted"/>
<name>A0A4V1GMA3_EUBML</name>
<feature type="transmembrane region" description="Helical" evidence="1">
    <location>
        <begin position="357"/>
        <end position="375"/>
    </location>
</feature>
<dbReference type="RefSeq" id="WP_096919142.1">
    <property type="nucleotide sequence ID" value="NZ_CP029487.1"/>
</dbReference>
<feature type="transmembrane region" description="Helical" evidence="1">
    <location>
        <begin position="12"/>
        <end position="35"/>
    </location>
</feature>
<dbReference type="GO" id="GO:1902201">
    <property type="term" value="P:negative regulation of bacterial-type flagellum-dependent cell motility"/>
    <property type="evidence" value="ECO:0007669"/>
    <property type="project" value="TreeGrafter"/>
</dbReference>
<gene>
    <name evidence="3" type="ORF">CPZ25_015025</name>
</gene>
<feature type="domain" description="GGDEF" evidence="2">
    <location>
        <begin position="423"/>
        <end position="550"/>
    </location>
</feature>
<keyword evidence="4" id="KW-1185">Reference proteome</keyword>
<organism evidence="3 4">
    <name type="scientific">Eubacterium maltosivorans</name>
    <dbReference type="NCBI Taxonomy" id="2041044"/>
    <lineage>
        <taxon>Bacteria</taxon>
        <taxon>Bacillati</taxon>
        <taxon>Bacillota</taxon>
        <taxon>Clostridia</taxon>
        <taxon>Eubacteriales</taxon>
        <taxon>Eubacteriaceae</taxon>
        <taxon>Eubacterium</taxon>
    </lineage>
</organism>
<feature type="transmembrane region" description="Helical" evidence="1">
    <location>
        <begin position="266"/>
        <end position="291"/>
    </location>
</feature>
<feature type="transmembrane region" description="Helical" evidence="1">
    <location>
        <begin position="297"/>
        <end position="318"/>
    </location>
</feature>
<dbReference type="Proteomes" id="UP000218387">
    <property type="component" value="Chromosome"/>
</dbReference>
<dbReference type="InterPro" id="IPR000160">
    <property type="entry name" value="GGDEF_dom"/>
</dbReference>
<dbReference type="GO" id="GO:0052621">
    <property type="term" value="F:diguanylate cyclase activity"/>
    <property type="evidence" value="ECO:0007669"/>
    <property type="project" value="TreeGrafter"/>
</dbReference>
<dbReference type="GO" id="GO:0043709">
    <property type="term" value="P:cell adhesion involved in single-species biofilm formation"/>
    <property type="evidence" value="ECO:0007669"/>
    <property type="project" value="TreeGrafter"/>
</dbReference>
<dbReference type="SMART" id="SM00267">
    <property type="entry name" value="GGDEF"/>
    <property type="match status" value="1"/>
</dbReference>
<dbReference type="NCBIfam" id="TIGR00254">
    <property type="entry name" value="GGDEF"/>
    <property type="match status" value="1"/>
</dbReference>
<dbReference type="InterPro" id="IPR029787">
    <property type="entry name" value="Nucleotide_cyclase"/>
</dbReference>
<dbReference type="AlphaFoldDB" id="A0A4V1GMA3"/>
<dbReference type="SUPFAM" id="SSF55073">
    <property type="entry name" value="Nucleotide cyclase"/>
    <property type="match status" value="1"/>
</dbReference>
<dbReference type="EMBL" id="CP029487">
    <property type="protein sequence ID" value="QCT72586.1"/>
    <property type="molecule type" value="Genomic_DNA"/>
</dbReference>